<dbReference type="EMBL" id="BLLK01000045">
    <property type="protein sequence ID" value="GFH51566.1"/>
    <property type="molecule type" value="Genomic_DNA"/>
</dbReference>
<accession>A0AAD3CSV3</accession>
<organism evidence="3 4">
    <name type="scientific">Chaetoceros tenuissimus</name>
    <dbReference type="NCBI Taxonomy" id="426638"/>
    <lineage>
        <taxon>Eukaryota</taxon>
        <taxon>Sar</taxon>
        <taxon>Stramenopiles</taxon>
        <taxon>Ochrophyta</taxon>
        <taxon>Bacillariophyta</taxon>
        <taxon>Coscinodiscophyceae</taxon>
        <taxon>Chaetocerotophycidae</taxon>
        <taxon>Chaetocerotales</taxon>
        <taxon>Chaetocerotaceae</taxon>
        <taxon>Chaetoceros</taxon>
    </lineage>
</organism>
<keyword evidence="4" id="KW-1185">Reference proteome</keyword>
<evidence type="ECO:0008006" key="5">
    <source>
        <dbReference type="Google" id="ProtNLM"/>
    </source>
</evidence>
<keyword evidence="2" id="KW-0732">Signal</keyword>
<dbReference type="Proteomes" id="UP001054902">
    <property type="component" value="Unassembled WGS sequence"/>
</dbReference>
<dbReference type="GO" id="GO:0006508">
    <property type="term" value="P:proteolysis"/>
    <property type="evidence" value="ECO:0007669"/>
    <property type="project" value="InterPro"/>
</dbReference>
<comment type="caution">
    <text evidence="3">The sequence shown here is derived from an EMBL/GenBank/DDBJ whole genome shotgun (WGS) entry which is preliminary data.</text>
</comment>
<sequence length="572" mass="64708">MKVFRFETFLIAILHALSLCDACTNVLVTPSASVDDNSLIAYNADSGNLMGMLYHYPASTNESGTLRKVWNWDTAEYLETTFGGIDILSNPKHQPDAKIDYGSLIYITLQRAKSAKEAIKTMAALMDEYGYASEGESFSIADRFGEVWIMEVIGRGEGKVGSVWVAMKIPDGMISAHSNQARIRTFPRNDEENCLYSHDVVDLAKEIGVYKSAKDDPEDLLFSFSDVYDPVSFMGARASDARTWSIFSMLAKDSSFEKRYEAYALGNDPTNRMPLWIEPKKKLSYEDIRAVMANHYEGTALSFDQDVGAGTYNTPYRARPLVWKYNEVSYHNERAVATQQTGWNFIAQIRLNMPPQISSILWFAVDDSSTSPRFPVYGCSTSVSEAYGGKGTQDGVPSPLLSFDISKAFWIQNMVSNLVYSRWKDSYELVKDKIKAIHDVFDEEIKYIDEQLLAEYDAKNEDELVKLATSFSVRSGDRLHKEWFQFYGELFARLRDFYLIEEDQDDPICNCKVGEAGFSEEWAQKIVDETADKYKCVDDDSVPDMSAIALRGFEDHSKRQRLGINKVTLAAM</sequence>
<protein>
    <recommendedName>
        <fullName evidence="5">Dipeptidase</fullName>
    </recommendedName>
</protein>
<dbReference type="AlphaFoldDB" id="A0AAD3CSV3"/>
<evidence type="ECO:0000313" key="4">
    <source>
        <dbReference type="Proteomes" id="UP001054902"/>
    </source>
</evidence>
<feature type="chain" id="PRO_5042090165" description="Dipeptidase" evidence="2">
    <location>
        <begin position="23"/>
        <end position="572"/>
    </location>
</feature>
<comment type="similarity">
    <text evidence="1">Belongs to the peptidase C69 family. Secernin subfamily.</text>
</comment>
<proteinExistence type="inferred from homology"/>
<name>A0AAD3CSV3_9STRA</name>
<dbReference type="GO" id="GO:0016805">
    <property type="term" value="F:dipeptidase activity"/>
    <property type="evidence" value="ECO:0007669"/>
    <property type="project" value="InterPro"/>
</dbReference>
<feature type="signal peptide" evidence="2">
    <location>
        <begin position="1"/>
        <end position="22"/>
    </location>
</feature>
<dbReference type="InterPro" id="IPR005322">
    <property type="entry name" value="Peptidase_C69"/>
</dbReference>
<gene>
    <name evidence="3" type="ORF">CTEN210_08042</name>
</gene>
<reference evidence="3 4" key="1">
    <citation type="journal article" date="2021" name="Sci. Rep.">
        <title>The genome of the diatom Chaetoceros tenuissimus carries an ancient integrated fragment of an extant virus.</title>
        <authorList>
            <person name="Hongo Y."/>
            <person name="Kimura K."/>
            <person name="Takaki Y."/>
            <person name="Yoshida Y."/>
            <person name="Baba S."/>
            <person name="Kobayashi G."/>
            <person name="Nagasaki K."/>
            <person name="Hano T."/>
            <person name="Tomaru Y."/>
        </authorList>
    </citation>
    <scope>NUCLEOTIDE SEQUENCE [LARGE SCALE GENOMIC DNA]</scope>
    <source>
        <strain evidence="3 4">NIES-3715</strain>
    </source>
</reference>
<evidence type="ECO:0000313" key="3">
    <source>
        <dbReference type="EMBL" id="GFH51566.1"/>
    </source>
</evidence>
<dbReference type="Pfam" id="PF03577">
    <property type="entry name" value="Peptidase_C69"/>
    <property type="match status" value="1"/>
</dbReference>
<dbReference type="GO" id="GO:0070004">
    <property type="term" value="F:cysteine-type exopeptidase activity"/>
    <property type="evidence" value="ECO:0007669"/>
    <property type="project" value="InterPro"/>
</dbReference>
<evidence type="ECO:0000256" key="2">
    <source>
        <dbReference type="SAM" id="SignalP"/>
    </source>
</evidence>
<dbReference type="PANTHER" id="PTHR12994:SF17">
    <property type="entry name" value="LD30995P"/>
    <property type="match status" value="1"/>
</dbReference>
<dbReference type="PANTHER" id="PTHR12994">
    <property type="entry name" value="SECERNIN"/>
    <property type="match status" value="1"/>
</dbReference>
<evidence type="ECO:0000256" key="1">
    <source>
        <dbReference type="ARBA" id="ARBA00005705"/>
    </source>
</evidence>